<dbReference type="GO" id="GO:0008021">
    <property type="term" value="C:synaptic vesicle"/>
    <property type="evidence" value="ECO:0007669"/>
    <property type="project" value="TreeGrafter"/>
</dbReference>
<dbReference type="InterPro" id="IPR011417">
    <property type="entry name" value="ANTH_dom"/>
</dbReference>
<dbReference type="GO" id="GO:0016185">
    <property type="term" value="P:synaptic vesicle budding from presynaptic endocytic zone membrane"/>
    <property type="evidence" value="ECO:0007669"/>
    <property type="project" value="TreeGrafter"/>
</dbReference>
<dbReference type="Gene3D" id="1.25.40.90">
    <property type="match status" value="1"/>
</dbReference>
<dbReference type="FunFam" id="1.20.58.150:FF:000002">
    <property type="entry name" value="clathrin coat assembly protein AP180"/>
    <property type="match status" value="1"/>
</dbReference>
<evidence type="ECO:0000256" key="16">
    <source>
        <dbReference type="SAM" id="MobiDB-lite"/>
    </source>
</evidence>
<keyword evidence="10" id="KW-0168">Coated pit</keyword>
<evidence type="ECO:0000256" key="1">
    <source>
        <dbReference type="ARBA" id="ARBA00004236"/>
    </source>
</evidence>
<dbReference type="Gene3D" id="1.20.58.150">
    <property type="entry name" value="ANTH domain"/>
    <property type="match status" value="1"/>
</dbReference>
<dbReference type="GO" id="GO:0048268">
    <property type="term" value="P:clathrin coat assembly"/>
    <property type="evidence" value="ECO:0007669"/>
    <property type="project" value="InterPro"/>
</dbReference>
<dbReference type="InterPro" id="IPR008942">
    <property type="entry name" value="ENTH_VHS"/>
</dbReference>
<sequence length="869" mass="89064">MSGQTLTDRIAAAQYSVTGSAVARAVCKATTHEVMGPKKKHLDYLIQATNETNVNIPQMADTLFERATNSSWVVVFKALVTTHHLMVHGNERFIQYLASRNTLFNLSNFLDKSGSHGYDMSTFIRRYSRYLNEKAFSYRQMAFDFARVKKGADGVMRTMAPEKLLKSMPILQGQIDALLEFDVHPNELTNGVINAAFMLLFKDLIKLFACYNDGVINLLEKFFEMKKGQCKDALEIYKRFLTRMTRVSEFLKVAEQVGIDKGDIPDLTQAPSSLMETLEQHLNTLEGKKPGNKSGAPSPLSKSSPATTVTSPNSTPAKTIDTSPPVDLFATASAAVPVSTSKPSSDLLDLQPDFSSGGAAAAAAPAPAPPAGGATAWGDLLGEDSLAALSSVPSEAQISDPFAPEPTPPTTTAEIATASASASTTTTVTAVTAEVDLFGDPFAPSEGSAEAAPELDLFAMKPPETSVPVVTPTASTAPPVPATAPSPAPAVAAAAAATTAATAAATTTTTTSAATATTAPPALDIFGDLFESAPEVAAAPKPDAAPSIDLFGTDAFSSPPQGASPVPESSLTADLLSVDAFAAPSPATTASPAKVDSSGVIDLFGDAFGSSASEPQPASQAASSSSASADLLAGFGGSFMAPSPSPVTPAQNNLLQPNFEAAFGTTPSTSSSSSFDPSVFDGLGDLLMPTMAPAGQPAPVSMVPPSPAMAASKALGSDLDSSLASLVGNLGISGTTSKKGDLQWNAGEKKLTGGANWQPKVAPATWSAGVPPSAPLQGAVPPTSSVPPVAGAPSVGQPGAGFGMPPAGTGMPMMPQQPVMFAQPMMRPPFGAAAVPGTQLSPSPTPATQSPKKPPAKDPLADLNIKDFL</sequence>
<dbReference type="InterPro" id="IPR013809">
    <property type="entry name" value="ENTH"/>
</dbReference>
<dbReference type="SMART" id="SM00273">
    <property type="entry name" value="ENTH"/>
    <property type="match status" value="1"/>
</dbReference>
<dbReference type="GO" id="GO:0032050">
    <property type="term" value="F:clathrin heavy chain binding"/>
    <property type="evidence" value="ECO:0007669"/>
    <property type="project" value="TreeGrafter"/>
</dbReference>
<feature type="region of interest" description="Disordered" evidence="16">
    <location>
        <begin position="391"/>
        <end position="412"/>
    </location>
</feature>
<dbReference type="SUPFAM" id="SSF48464">
    <property type="entry name" value="ENTH/VHS domain"/>
    <property type="match status" value="1"/>
</dbReference>
<dbReference type="CDD" id="cd16985">
    <property type="entry name" value="ANTH_N_AP180"/>
    <property type="match status" value="1"/>
</dbReference>
<dbReference type="Proteomes" id="UP000233120">
    <property type="component" value="Unassembled WGS sequence"/>
</dbReference>
<dbReference type="GeneTree" id="ENSGT00950000183068"/>
<dbReference type="InterPro" id="IPR014712">
    <property type="entry name" value="ANTH_dom_sf"/>
</dbReference>
<dbReference type="FunFam" id="1.25.40.90:FF:000001">
    <property type="entry name" value="phosphatidylinositol-binding clathrin assembly protein-like isoform X1"/>
    <property type="match status" value="1"/>
</dbReference>
<feature type="compositionally biased region" description="Polar residues" evidence="16">
    <location>
        <begin position="300"/>
        <end position="322"/>
    </location>
</feature>
<evidence type="ECO:0000256" key="14">
    <source>
        <dbReference type="ARBA" id="ARBA00081660"/>
    </source>
</evidence>
<dbReference type="Ensembl" id="ENSMNET00000044295.1">
    <property type="protein sequence ID" value="ENSMNEP00000020050.1"/>
    <property type="gene ID" value="ENSMNEG00000033329.1"/>
</dbReference>
<dbReference type="GO" id="GO:0000149">
    <property type="term" value="F:SNARE binding"/>
    <property type="evidence" value="ECO:0007669"/>
    <property type="project" value="TreeGrafter"/>
</dbReference>
<evidence type="ECO:0000313" key="18">
    <source>
        <dbReference type="Ensembl" id="ENSMNEP00000020050.1"/>
    </source>
</evidence>
<evidence type="ECO:0000256" key="5">
    <source>
        <dbReference type="ARBA" id="ARBA00022475"/>
    </source>
</evidence>
<dbReference type="Pfam" id="PF07651">
    <property type="entry name" value="ANTH"/>
    <property type="match status" value="1"/>
</dbReference>
<keyword evidence="11" id="KW-0325">Glycoprotein</keyword>
<keyword evidence="6" id="KW-0488">Methylation</keyword>
<keyword evidence="4" id="KW-0813">Transport</keyword>
<keyword evidence="9" id="KW-0472">Membrane</keyword>
<feature type="compositionally biased region" description="Polar residues" evidence="16">
    <location>
        <begin position="838"/>
        <end position="850"/>
    </location>
</feature>
<organism evidence="18 19">
    <name type="scientific">Macaca nemestrina</name>
    <name type="common">Pig-tailed macaque</name>
    <dbReference type="NCBI Taxonomy" id="9545"/>
    <lineage>
        <taxon>Eukaryota</taxon>
        <taxon>Metazoa</taxon>
        <taxon>Chordata</taxon>
        <taxon>Craniata</taxon>
        <taxon>Vertebrata</taxon>
        <taxon>Euteleostomi</taxon>
        <taxon>Mammalia</taxon>
        <taxon>Eutheria</taxon>
        <taxon>Euarchontoglires</taxon>
        <taxon>Primates</taxon>
        <taxon>Haplorrhini</taxon>
        <taxon>Catarrhini</taxon>
        <taxon>Cercopithecidae</taxon>
        <taxon>Cercopithecinae</taxon>
        <taxon>Macaca</taxon>
    </lineage>
</organism>
<keyword evidence="19" id="KW-1185">Reference proteome</keyword>
<comment type="similarity">
    <text evidence="3">Belongs to the PICALM/SNAP91 family.</text>
</comment>
<reference evidence="18" key="2">
    <citation type="submission" date="2025-09" db="UniProtKB">
        <authorList>
            <consortium name="Ensembl"/>
        </authorList>
    </citation>
    <scope>IDENTIFICATION</scope>
</reference>
<dbReference type="GO" id="GO:0005546">
    <property type="term" value="F:phosphatidylinositol-4,5-bisphosphate binding"/>
    <property type="evidence" value="ECO:0007669"/>
    <property type="project" value="TreeGrafter"/>
</dbReference>
<evidence type="ECO:0000256" key="15">
    <source>
        <dbReference type="ARBA" id="ARBA00083065"/>
    </source>
</evidence>
<evidence type="ECO:0000259" key="17">
    <source>
        <dbReference type="PROSITE" id="PS50942"/>
    </source>
</evidence>
<protein>
    <recommendedName>
        <fullName evidence="13">Clathrin coat assembly protein AP180</fullName>
    </recommendedName>
    <alternativeName>
        <fullName evidence="15">91 kDa synaptosomal-associated protein</fullName>
    </alternativeName>
    <alternativeName>
        <fullName evidence="14">Clathrin coat-associated protein AP180</fullName>
    </alternativeName>
</protein>
<evidence type="ECO:0000256" key="7">
    <source>
        <dbReference type="ARBA" id="ARBA00022553"/>
    </source>
</evidence>
<dbReference type="GO" id="GO:0005545">
    <property type="term" value="F:1-phosphatidylinositol binding"/>
    <property type="evidence" value="ECO:0007669"/>
    <property type="project" value="InterPro"/>
</dbReference>
<dbReference type="GO" id="GO:0048259">
    <property type="term" value="P:regulation of receptor-mediated endocytosis"/>
    <property type="evidence" value="ECO:0007669"/>
    <property type="project" value="UniProtKB-ARBA"/>
</dbReference>
<dbReference type="GO" id="GO:0005905">
    <property type="term" value="C:clathrin-coated pit"/>
    <property type="evidence" value="ECO:0007669"/>
    <property type="project" value="UniProtKB-KW"/>
</dbReference>
<dbReference type="GO" id="GO:0015031">
    <property type="term" value="P:protein transport"/>
    <property type="evidence" value="ECO:0007669"/>
    <property type="project" value="UniProtKB-KW"/>
</dbReference>
<dbReference type="InterPro" id="IPR045192">
    <property type="entry name" value="AP180-like"/>
</dbReference>
<dbReference type="SUPFAM" id="SSF89009">
    <property type="entry name" value="GAT-like domain"/>
    <property type="match status" value="1"/>
</dbReference>
<feature type="domain" description="ENTH" evidence="17">
    <location>
        <begin position="14"/>
        <end position="145"/>
    </location>
</feature>
<comment type="subcellular location">
    <subcellularLocation>
        <location evidence="1">Cell membrane</location>
    </subcellularLocation>
    <subcellularLocation>
        <location evidence="2">Membrane</location>
        <location evidence="2">Coated pit</location>
        <topology evidence="2">Peripheral membrane protein</topology>
        <orientation evidence="2">Cytoplasmic side</orientation>
    </subcellularLocation>
</comment>
<keyword evidence="5" id="KW-1003">Cell membrane</keyword>
<proteinExistence type="inferred from homology"/>
<evidence type="ECO:0000256" key="3">
    <source>
        <dbReference type="ARBA" id="ARBA00008011"/>
    </source>
</evidence>
<evidence type="ECO:0000256" key="4">
    <source>
        <dbReference type="ARBA" id="ARBA00022448"/>
    </source>
</evidence>
<reference evidence="18" key="1">
    <citation type="submission" date="2025-08" db="UniProtKB">
        <authorList>
            <consortium name="Ensembl"/>
        </authorList>
    </citation>
    <scope>IDENTIFICATION</scope>
</reference>
<dbReference type="GO" id="GO:0030136">
    <property type="term" value="C:clathrin-coated vesicle"/>
    <property type="evidence" value="ECO:0007669"/>
    <property type="project" value="InterPro"/>
</dbReference>
<evidence type="ECO:0000256" key="12">
    <source>
        <dbReference type="ARBA" id="ARBA00062465"/>
    </source>
</evidence>
<dbReference type="GO" id="GO:0072583">
    <property type="term" value="P:clathrin-dependent endocytosis"/>
    <property type="evidence" value="ECO:0007669"/>
    <property type="project" value="InterPro"/>
</dbReference>
<feature type="region of interest" description="Disordered" evidence="16">
    <location>
        <begin position="340"/>
        <end position="378"/>
    </location>
</feature>
<evidence type="ECO:0000256" key="11">
    <source>
        <dbReference type="ARBA" id="ARBA00023180"/>
    </source>
</evidence>
<dbReference type="Bgee" id="ENSMNEG00000033329">
    <property type="expression patterns" value="Expressed in cerebellum and 4 other cell types or tissues"/>
</dbReference>
<feature type="region of interest" description="Disordered" evidence="16">
    <location>
        <begin position="829"/>
        <end position="869"/>
    </location>
</feature>
<keyword evidence="7" id="KW-0597">Phosphoprotein</keyword>
<dbReference type="PROSITE" id="PS50942">
    <property type="entry name" value="ENTH"/>
    <property type="match status" value="1"/>
</dbReference>
<evidence type="ECO:0000256" key="6">
    <source>
        <dbReference type="ARBA" id="ARBA00022481"/>
    </source>
</evidence>
<dbReference type="AlphaFoldDB" id="A0A2K6C8R2"/>
<dbReference type="GO" id="GO:0098894">
    <property type="term" value="C:extrinsic component of presynaptic endocytic zone membrane"/>
    <property type="evidence" value="ECO:0007669"/>
    <property type="project" value="TreeGrafter"/>
</dbReference>
<comment type="subunit">
    <text evidence="12">Binds AP2A2. Interacts with AP2B1; clathrin competes with SNAP91.</text>
</comment>
<feature type="region of interest" description="Disordered" evidence="16">
    <location>
        <begin position="285"/>
        <end position="324"/>
    </location>
</feature>
<evidence type="ECO:0000256" key="9">
    <source>
        <dbReference type="ARBA" id="ARBA00023136"/>
    </source>
</evidence>
<accession>A0A2K6C8R2</accession>
<evidence type="ECO:0000256" key="13">
    <source>
        <dbReference type="ARBA" id="ARBA00070426"/>
    </source>
</evidence>
<keyword evidence="8" id="KW-0653">Protein transport</keyword>
<feature type="compositionally biased region" description="Basic and acidic residues" evidence="16">
    <location>
        <begin position="855"/>
        <end position="869"/>
    </location>
</feature>
<name>A0A2K6C8R2_MACNE</name>
<evidence type="ECO:0000256" key="2">
    <source>
        <dbReference type="ARBA" id="ARBA00004277"/>
    </source>
</evidence>
<dbReference type="PANTHER" id="PTHR22951:SF4">
    <property type="entry name" value="CLATHRIN COAT ASSEMBLY PROTEIN AP180"/>
    <property type="match status" value="1"/>
</dbReference>
<dbReference type="PANTHER" id="PTHR22951">
    <property type="entry name" value="CLATHRIN ASSEMBLY PROTEIN"/>
    <property type="match status" value="1"/>
</dbReference>
<evidence type="ECO:0000313" key="19">
    <source>
        <dbReference type="Proteomes" id="UP000233120"/>
    </source>
</evidence>
<evidence type="ECO:0000256" key="8">
    <source>
        <dbReference type="ARBA" id="ARBA00022927"/>
    </source>
</evidence>
<evidence type="ECO:0000256" key="10">
    <source>
        <dbReference type="ARBA" id="ARBA00023176"/>
    </source>
</evidence>
<gene>
    <name evidence="18" type="primary">SNAP91</name>
</gene>